<dbReference type="InterPro" id="IPR025534">
    <property type="entry name" value="DUF4420"/>
</dbReference>
<evidence type="ECO:0000313" key="2">
    <source>
        <dbReference type="Proteomes" id="UP000232883"/>
    </source>
</evidence>
<dbReference type="EMBL" id="CP025096">
    <property type="protein sequence ID" value="AUD02429.1"/>
    <property type="molecule type" value="Genomic_DNA"/>
</dbReference>
<evidence type="ECO:0000313" key="1">
    <source>
        <dbReference type="EMBL" id="AUD02429.1"/>
    </source>
</evidence>
<reference evidence="1 2" key="1">
    <citation type="submission" date="2017-11" db="EMBL/GenBank/DDBJ databases">
        <title>Taxonomic description and genome sequences of Spirosoma HA7 sp. nov., isolated from pollen microhabitat of Corylus avellana.</title>
        <authorList>
            <person name="Ambika Manirajan B."/>
            <person name="Suarez C."/>
            <person name="Ratering S."/>
            <person name="Geissler-Plaum R."/>
            <person name="Cardinale M."/>
            <person name="Sylvia S."/>
        </authorList>
    </citation>
    <scope>NUCLEOTIDE SEQUENCE [LARGE SCALE GENOMIC DNA]</scope>
    <source>
        <strain evidence="1 2">HA7</strain>
    </source>
</reference>
<sequence length="337" mass="37249">MLQMMSPMTTKIETLWTDLEADTTATSGLLYRRYAASVKPDIFAGIRRTASTVQRLLAVSLPAPVVTEPLTLNGLTLNVESDTARPGHQLVLITLTDATQADLFGVVCEDLIAQIADETEPNNVLSALLGRLEQWTTLFESLSPGGLSVEKRQGLFGELWFLNRWLDTGSNPADCLTAWAGPGGSIHDFQLSDRAVELKTTSAVNPQHIQISNERQLDDSGLSHLWLWLLTLDVRPNGGQSLNELVDLLLNKLSASPTLRTQFRLKLYQVGYQPVHRHTYDTPTYTLRTEQVFRVSEGFPRLKLNHLPAGVSAVRYAIALVACQPFQVEAADVFAQL</sequence>
<dbReference type="KEGG" id="spir:CWM47_11685"/>
<dbReference type="Pfam" id="PF14390">
    <property type="entry name" value="DUF4420"/>
    <property type="match status" value="1"/>
</dbReference>
<evidence type="ECO:0008006" key="3">
    <source>
        <dbReference type="Google" id="ProtNLM"/>
    </source>
</evidence>
<protein>
    <recommendedName>
        <fullName evidence="3">PD-(D/E)XK motif protein</fullName>
    </recommendedName>
</protein>
<gene>
    <name evidence="1" type="ORF">CWM47_11685</name>
</gene>
<dbReference type="AlphaFoldDB" id="A0A2K8YXV5"/>
<organism evidence="1 2">
    <name type="scientific">Spirosoma pollinicola</name>
    <dbReference type="NCBI Taxonomy" id="2057025"/>
    <lineage>
        <taxon>Bacteria</taxon>
        <taxon>Pseudomonadati</taxon>
        <taxon>Bacteroidota</taxon>
        <taxon>Cytophagia</taxon>
        <taxon>Cytophagales</taxon>
        <taxon>Cytophagaceae</taxon>
        <taxon>Spirosoma</taxon>
    </lineage>
</organism>
<name>A0A2K8YXV5_9BACT</name>
<keyword evidence="2" id="KW-1185">Reference proteome</keyword>
<accession>A0A2K8YXV5</accession>
<proteinExistence type="predicted"/>
<dbReference type="Proteomes" id="UP000232883">
    <property type="component" value="Chromosome"/>
</dbReference>